<proteinExistence type="inferred from homology"/>
<organism evidence="6 7">
    <name type="scientific">Desulfuribacillus stibiiarsenatis</name>
    <dbReference type="NCBI Taxonomy" id="1390249"/>
    <lineage>
        <taxon>Bacteria</taxon>
        <taxon>Bacillati</taxon>
        <taxon>Bacillota</taxon>
        <taxon>Desulfuribacillia</taxon>
        <taxon>Desulfuribacillales</taxon>
        <taxon>Desulfuribacillaceae</taxon>
        <taxon>Desulfuribacillus</taxon>
    </lineage>
</organism>
<dbReference type="Pfam" id="PF04011">
    <property type="entry name" value="LemA"/>
    <property type="match status" value="1"/>
</dbReference>
<evidence type="ECO:0000256" key="5">
    <source>
        <dbReference type="ARBA" id="ARBA00023136"/>
    </source>
</evidence>
<dbReference type="InterPro" id="IPR007156">
    <property type="entry name" value="MamQ_LemA"/>
</dbReference>
<keyword evidence="5" id="KW-0472">Membrane</keyword>
<comment type="subcellular location">
    <subcellularLocation>
        <location evidence="1">Membrane</location>
        <topology evidence="1">Single-pass membrane protein</topology>
    </subcellularLocation>
</comment>
<keyword evidence="3" id="KW-0812">Transmembrane</keyword>
<comment type="similarity">
    <text evidence="2">Belongs to the LemA family.</text>
</comment>
<accession>A0A1E5L5T5</accession>
<evidence type="ECO:0000256" key="3">
    <source>
        <dbReference type="ARBA" id="ARBA00022692"/>
    </source>
</evidence>
<dbReference type="OrthoDB" id="9804152at2"/>
<sequence length="181" mass="20440">MFWAIGAVLVLALFAVLTYNQLISKRNEVKNAWATIDTQLQRRFDLIPNLVETVKGYMEHEKGVLEAVTKARTAFMNADSVKDQAAAENMMAGALKSLFAVSENYPDLKASQNFMMLQEELAGTENKIAYARQRYNNSVMDYNTALQVFPNNIFANMFNFQAADSFAIENEEARKAVRVSF</sequence>
<evidence type="ECO:0000256" key="1">
    <source>
        <dbReference type="ARBA" id="ARBA00004167"/>
    </source>
</evidence>
<dbReference type="AlphaFoldDB" id="A0A1E5L5T5"/>
<dbReference type="Proteomes" id="UP000095255">
    <property type="component" value="Unassembled WGS sequence"/>
</dbReference>
<keyword evidence="4" id="KW-1133">Transmembrane helix</keyword>
<dbReference type="STRING" id="1390249.BHU72_04395"/>
<dbReference type="Gene3D" id="1.20.1440.20">
    <property type="entry name" value="LemA-like domain"/>
    <property type="match status" value="1"/>
</dbReference>
<evidence type="ECO:0008006" key="8">
    <source>
        <dbReference type="Google" id="ProtNLM"/>
    </source>
</evidence>
<evidence type="ECO:0000256" key="4">
    <source>
        <dbReference type="ARBA" id="ARBA00022989"/>
    </source>
</evidence>
<dbReference type="PANTHER" id="PTHR34478:SF2">
    <property type="entry name" value="MEMBRANE PROTEIN"/>
    <property type="match status" value="1"/>
</dbReference>
<dbReference type="EMBL" id="MJAT01000022">
    <property type="protein sequence ID" value="OEH85339.1"/>
    <property type="molecule type" value="Genomic_DNA"/>
</dbReference>
<gene>
    <name evidence="6" type="ORF">BHU72_04395</name>
</gene>
<dbReference type="PANTHER" id="PTHR34478">
    <property type="entry name" value="PROTEIN LEMA"/>
    <property type="match status" value="1"/>
</dbReference>
<name>A0A1E5L5T5_9FIRM</name>
<reference evidence="6 7" key="1">
    <citation type="submission" date="2016-09" db="EMBL/GenBank/DDBJ databases">
        <title>Desulfuribacillus arsenicus sp. nov., an obligately anaerobic, dissimilatory arsenic- and antimonate-reducing bacterium isolated from anoxic sediments.</title>
        <authorList>
            <person name="Abin C.A."/>
            <person name="Hollibaugh J.T."/>
        </authorList>
    </citation>
    <scope>NUCLEOTIDE SEQUENCE [LARGE SCALE GENOMIC DNA]</scope>
    <source>
        <strain evidence="6 7">MLFW-2</strain>
    </source>
</reference>
<dbReference type="RefSeq" id="WP_069702165.1">
    <property type="nucleotide sequence ID" value="NZ_MJAT01000022.1"/>
</dbReference>
<dbReference type="SUPFAM" id="SSF140478">
    <property type="entry name" value="LemA-like"/>
    <property type="match status" value="1"/>
</dbReference>
<evidence type="ECO:0000256" key="2">
    <source>
        <dbReference type="ARBA" id="ARBA00008854"/>
    </source>
</evidence>
<comment type="caution">
    <text evidence="6">The sequence shown here is derived from an EMBL/GenBank/DDBJ whole genome shotgun (WGS) entry which is preliminary data.</text>
</comment>
<protein>
    <recommendedName>
        <fullName evidence="8">LemA family protein</fullName>
    </recommendedName>
</protein>
<evidence type="ECO:0000313" key="6">
    <source>
        <dbReference type="EMBL" id="OEH85339.1"/>
    </source>
</evidence>
<dbReference type="InterPro" id="IPR023353">
    <property type="entry name" value="LemA-like_dom_sf"/>
</dbReference>
<keyword evidence="7" id="KW-1185">Reference proteome</keyword>
<evidence type="ECO:0000313" key="7">
    <source>
        <dbReference type="Proteomes" id="UP000095255"/>
    </source>
</evidence>
<dbReference type="GO" id="GO:0016020">
    <property type="term" value="C:membrane"/>
    <property type="evidence" value="ECO:0007669"/>
    <property type="project" value="UniProtKB-SubCell"/>
</dbReference>